<dbReference type="PANTHER" id="PTHR14464">
    <property type="entry name" value="EXONUCLEASE V"/>
    <property type="match status" value="1"/>
</dbReference>
<protein>
    <recommendedName>
        <fullName evidence="5">Exonuclease V</fullName>
    </recommendedName>
</protein>
<dbReference type="PANTHER" id="PTHR14464:SF4">
    <property type="entry name" value="EXONUCLEASE V"/>
    <property type="match status" value="1"/>
</dbReference>
<dbReference type="GeneID" id="37271057"/>
<evidence type="ECO:0008006" key="5">
    <source>
        <dbReference type="Google" id="ProtNLM"/>
    </source>
</evidence>
<feature type="compositionally biased region" description="Polar residues" evidence="2">
    <location>
        <begin position="220"/>
        <end position="232"/>
    </location>
</feature>
<dbReference type="InterPro" id="IPR019190">
    <property type="entry name" value="EXOV"/>
</dbReference>
<feature type="region of interest" description="Disordered" evidence="2">
    <location>
        <begin position="569"/>
        <end position="620"/>
    </location>
</feature>
<feature type="compositionally biased region" description="Basic residues" evidence="2">
    <location>
        <begin position="483"/>
        <end position="492"/>
    </location>
</feature>
<reference evidence="3 4" key="1">
    <citation type="journal article" date="2018" name="Mol. Biol. Evol.">
        <title>Broad Genomic Sampling Reveals a Smut Pathogenic Ancestry of the Fungal Clade Ustilaginomycotina.</title>
        <authorList>
            <person name="Kijpornyongpan T."/>
            <person name="Mondo S.J."/>
            <person name="Barry K."/>
            <person name="Sandor L."/>
            <person name="Lee J."/>
            <person name="Lipzen A."/>
            <person name="Pangilinan J."/>
            <person name="LaButti K."/>
            <person name="Hainaut M."/>
            <person name="Henrissat B."/>
            <person name="Grigoriev I.V."/>
            <person name="Spatafora J.W."/>
            <person name="Aime M.C."/>
        </authorList>
    </citation>
    <scope>NUCLEOTIDE SEQUENCE [LARGE SCALE GENOMIC DNA]</scope>
    <source>
        <strain evidence="3 4">MCA 4186</strain>
    </source>
</reference>
<evidence type="ECO:0000313" key="4">
    <source>
        <dbReference type="Proteomes" id="UP000245946"/>
    </source>
</evidence>
<feature type="compositionally biased region" description="Basic and acidic residues" evidence="2">
    <location>
        <begin position="469"/>
        <end position="481"/>
    </location>
</feature>
<dbReference type="GO" id="GO:0036297">
    <property type="term" value="P:interstrand cross-link repair"/>
    <property type="evidence" value="ECO:0007669"/>
    <property type="project" value="TreeGrafter"/>
</dbReference>
<dbReference type="GO" id="GO:0005739">
    <property type="term" value="C:mitochondrion"/>
    <property type="evidence" value="ECO:0007669"/>
    <property type="project" value="TreeGrafter"/>
</dbReference>
<dbReference type="Pfam" id="PF09810">
    <property type="entry name" value="Exo5"/>
    <property type="match status" value="2"/>
</dbReference>
<feature type="compositionally biased region" description="Basic and acidic residues" evidence="2">
    <location>
        <begin position="169"/>
        <end position="188"/>
    </location>
</feature>
<evidence type="ECO:0000256" key="2">
    <source>
        <dbReference type="SAM" id="MobiDB-lite"/>
    </source>
</evidence>
<keyword evidence="4" id="KW-1185">Reference proteome</keyword>
<proteinExistence type="inferred from homology"/>
<organism evidence="3 4">
    <name type="scientific">Tilletiopsis washingtonensis</name>
    <dbReference type="NCBI Taxonomy" id="58919"/>
    <lineage>
        <taxon>Eukaryota</taxon>
        <taxon>Fungi</taxon>
        <taxon>Dikarya</taxon>
        <taxon>Basidiomycota</taxon>
        <taxon>Ustilaginomycotina</taxon>
        <taxon>Exobasidiomycetes</taxon>
        <taxon>Entylomatales</taxon>
        <taxon>Entylomatales incertae sedis</taxon>
        <taxon>Tilletiopsis</taxon>
    </lineage>
</organism>
<feature type="compositionally biased region" description="Basic and acidic residues" evidence="2">
    <location>
        <begin position="394"/>
        <end position="405"/>
    </location>
</feature>
<feature type="region of interest" description="Disordered" evidence="2">
    <location>
        <begin position="461"/>
        <end position="535"/>
    </location>
</feature>
<accession>A0A316Z1X8</accession>
<feature type="compositionally biased region" description="Low complexity" evidence="2">
    <location>
        <begin position="579"/>
        <end position="593"/>
    </location>
</feature>
<feature type="compositionally biased region" description="Polar residues" evidence="2">
    <location>
        <begin position="493"/>
        <end position="511"/>
    </location>
</feature>
<evidence type="ECO:0000313" key="3">
    <source>
        <dbReference type="EMBL" id="PWN94922.1"/>
    </source>
</evidence>
<feature type="compositionally biased region" description="Polar residues" evidence="2">
    <location>
        <begin position="594"/>
        <end position="611"/>
    </location>
</feature>
<dbReference type="Proteomes" id="UP000245946">
    <property type="component" value="Unassembled WGS sequence"/>
</dbReference>
<name>A0A316Z1X8_9BASI</name>
<sequence>MPSARATVSDLVGPAYCEVKTLYNIIGLSHLPVEARPSTIRTPLGAVIQPNVKIAVERERTMDEGRKVHKKLEEELHPVTVRVRTRTREDAWALRYLRLITGLRSLLDGGCVRELPVFGFVEGRLVMGVIDEVIRRELPALPSRDAAGPSQQAKRSASSNTSSPTKKWASQDEWRRQSARRAATDKSPGKAQPSLASFFGGASAGKDKAAAEGAPPLSQVKRSSQAEKQSQAPAKRFGFYISDTKTRLSNSIPYEDAQQSARMQVALYKRLLDGLVLPYVAREGSASEGPSGEPSEPVLDPHATELSPAMLFAALDLDAKARLSSAFAADAEALCESYDLQLLRELSPSHAESGDASSREGLVGASPAAEHRPTPSPPGSRPPSPRQHSPASDHGSDDSEVEKVSRSCTLEDVARLFAETVEELLEQAAQSDSVADGARKRERGAFQAELELQYRLQASAGRFRKRKLRESEEPRSKDGAFSRRARGGKRGSTRSTKAVTKTATRLEQSMLSFPPAVREASAGVEEQDALLSDDAEAAQERADLALALQLSIQLQEDATVARDEDARIEADAVPLSTPSQRSAARGSQSAVSGIQSQSTEHISAASPQATSRVVDGPAASESQLEVEAIFAPAAERRDAASSQEHVGQARPSPFSSAPAREAAPLIGIVRFTFAPAALDAHLRSVLALWSGAREPRGVGPGEVYRCRMCEYEEGCEWLSAKAQEAQLAYEERKRAREALTAAPRDLEDEEALWTATHGLEESASGAQDSDADLWEHLDVPAEAFGADW</sequence>
<evidence type="ECO:0000256" key="1">
    <source>
        <dbReference type="ARBA" id="ARBA00009797"/>
    </source>
</evidence>
<feature type="region of interest" description="Disordered" evidence="2">
    <location>
        <begin position="635"/>
        <end position="658"/>
    </location>
</feature>
<comment type="similarity">
    <text evidence="1">Belongs to the EXO5 family.</text>
</comment>
<dbReference type="EMBL" id="KZ819308">
    <property type="protein sequence ID" value="PWN94922.1"/>
    <property type="molecule type" value="Genomic_DNA"/>
</dbReference>
<feature type="compositionally biased region" description="Polar residues" evidence="2">
    <location>
        <begin position="149"/>
        <end position="165"/>
    </location>
</feature>
<feature type="region of interest" description="Disordered" evidence="2">
    <location>
        <begin position="141"/>
        <end position="235"/>
    </location>
</feature>
<gene>
    <name evidence="3" type="ORF">FA09DRAFT_332577</name>
</gene>
<dbReference type="GO" id="GO:0005634">
    <property type="term" value="C:nucleus"/>
    <property type="evidence" value="ECO:0007669"/>
    <property type="project" value="TreeGrafter"/>
</dbReference>
<feature type="compositionally biased region" description="Pro residues" evidence="2">
    <location>
        <begin position="374"/>
        <end position="385"/>
    </location>
</feature>
<feature type="region of interest" description="Disordered" evidence="2">
    <location>
        <begin position="349"/>
        <end position="405"/>
    </location>
</feature>
<dbReference type="OrthoDB" id="354769at2759"/>
<dbReference type="GO" id="GO:0045145">
    <property type="term" value="F:single-stranded DNA 5'-3' DNA exonuclease activity"/>
    <property type="evidence" value="ECO:0007669"/>
    <property type="project" value="InterPro"/>
</dbReference>
<dbReference type="AlphaFoldDB" id="A0A316Z1X8"/>
<dbReference type="RefSeq" id="XP_025595201.1">
    <property type="nucleotide sequence ID" value="XM_025743513.1"/>
</dbReference>
<feature type="compositionally biased region" description="Acidic residues" evidence="2">
    <location>
        <begin position="525"/>
        <end position="535"/>
    </location>
</feature>